<dbReference type="InterPro" id="IPR029144">
    <property type="entry name" value="Thr_synth_N"/>
</dbReference>
<dbReference type="InterPro" id="IPR037158">
    <property type="entry name" value="Thr_synth_N_sf"/>
</dbReference>
<dbReference type="GO" id="GO:0030170">
    <property type="term" value="F:pyridoxal phosphate binding"/>
    <property type="evidence" value="ECO:0007669"/>
    <property type="project" value="InterPro"/>
</dbReference>
<dbReference type="PANTHER" id="PTHR42690">
    <property type="entry name" value="THREONINE SYNTHASE FAMILY MEMBER"/>
    <property type="match status" value="1"/>
</dbReference>
<dbReference type="PROSITE" id="PS00165">
    <property type="entry name" value="DEHYDRATASE_SER_THR"/>
    <property type="match status" value="1"/>
</dbReference>
<dbReference type="Gene3D" id="3.90.1380.10">
    <property type="entry name" value="Threonine synthase, N-terminal domain"/>
    <property type="match status" value="1"/>
</dbReference>
<dbReference type="STRING" id="3988.B9T9R8"/>
<name>B9T9R8_RICCO</name>
<reference evidence="6" key="1">
    <citation type="journal article" date="2010" name="Nat. Biotechnol.">
        <title>Draft genome sequence of the oilseed species Ricinus communis.</title>
        <authorList>
            <person name="Chan A.P."/>
            <person name="Crabtree J."/>
            <person name="Zhao Q."/>
            <person name="Lorenzi H."/>
            <person name="Orvis J."/>
            <person name="Puiu D."/>
            <person name="Melake-Berhan A."/>
            <person name="Jones K.M."/>
            <person name="Redman J."/>
            <person name="Chen G."/>
            <person name="Cahoon E.B."/>
            <person name="Gedil M."/>
            <person name="Stanke M."/>
            <person name="Haas B.J."/>
            <person name="Wortman J.R."/>
            <person name="Fraser-Liggett C.M."/>
            <person name="Ravel J."/>
            <person name="Rabinowicz P.D."/>
        </authorList>
    </citation>
    <scope>NUCLEOTIDE SEQUENCE [LARGE SCALE GENOMIC DNA]</scope>
    <source>
        <strain evidence="6">cv. Hale</strain>
    </source>
</reference>
<evidence type="ECO:0000256" key="1">
    <source>
        <dbReference type="ARBA" id="ARBA00001933"/>
    </source>
</evidence>
<dbReference type="InterPro" id="IPR036052">
    <property type="entry name" value="TrpB-like_PALP_sf"/>
</dbReference>
<protein>
    <submittedName>
        <fullName evidence="5">Threonine synthase, putative</fullName>
    </submittedName>
</protein>
<evidence type="ECO:0000259" key="4">
    <source>
        <dbReference type="Pfam" id="PF14821"/>
    </source>
</evidence>
<keyword evidence="6" id="KW-1185">Reference proteome</keyword>
<keyword evidence="2" id="KW-0663">Pyridoxal phosphate</keyword>
<dbReference type="GO" id="GO:0006520">
    <property type="term" value="P:amino acid metabolic process"/>
    <property type="evidence" value="ECO:0007669"/>
    <property type="project" value="InterPro"/>
</dbReference>
<dbReference type="AlphaFoldDB" id="B9T9R8"/>
<dbReference type="Proteomes" id="UP000008311">
    <property type="component" value="Unassembled WGS sequence"/>
</dbReference>
<dbReference type="InterPro" id="IPR000634">
    <property type="entry name" value="Ser/Thr_deHydtase_PyrdxlP-BS"/>
</dbReference>
<dbReference type="Pfam" id="PF14821">
    <property type="entry name" value="Thr_synth_N"/>
    <property type="match status" value="1"/>
</dbReference>
<proteinExistence type="predicted"/>
<feature type="region of interest" description="Disordered" evidence="3">
    <location>
        <begin position="194"/>
        <end position="253"/>
    </location>
</feature>
<feature type="compositionally biased region" description="Basic and acidic residues" evidence="3">
    <location>
        <begin position="208"/>
        <end position="218"/>
    </location>
</feature>
<sequence>MQYQSTRGSAPLLGFRDVTLAGLASDGGLYVPTRWPSFSREDIEGLQGLSYVETAVRVMAPFTGDDLSEQELRALCEQAYGRFAQAAVTPLVQLDHRHFLLELFHGPTLAFKDVALQLLGLLFEKFLTGSSEPLTIVGATSGDTGSAAIDAVAGRHGRRRGAGGRRAGGCRPRAGAAAADRLCLPECRPVPAHARGREHRHRTAAGGREGHGRADRRAARAGRAAARDGGAHAGCAFGRPAPARGRGAGAGDRAWHLADGRALRRA</sequence>
<comment type="cofactor">
    <cofactor evidence="1">
        <name>pyridoxal 5'-phosphate</name>
        <dbReference type="ChEBI" id="CHEBI:597326"/>
    </cofactor>
</comment>
<evidence type="ECO:0000256" key="2">
    <source>
        <dbReference type="ARBA" id="ARBA00022898"/>
    </source>
</evidence>
<evidence type="ECO:0000313" key="5">
    <source>
        <dbReference type="EMBL" id="EEF27396.1"/>
    </source>
</evidence>
<dbReference type="InterPro" id="IPR051166">
    <property type="entry name" value="Threonine_Synthase"/>
</dbReference>
<feature type="compositionally biased region" description="Basic residues" evidence="3">
    <location>
        <begin position="194"/>
        <end position="203"/>
    </location>
</feature>
<dbReference type="InParanoid" id="B9T9R8"/>
<feature type="compositionally biased region" description="Low complexity" evidence="3">
    <location>
        <begin position="231"/>
        <end position="245"/>
    </location>
</feature>
<dbReference type="EMBL" id="EQ975442">
    <property type="protein sequence ID" value="EEF27396.1"/>
    <property type="molecule type" value="Genomic_DNA"/>
</dbReference>
<feature type="domain" description="Threonine synthase N-terminal" evidence="4">
    <location>
        <begin position="2"/>
        <end position="80"/>
    </location>
</feature>
<evidence type="ECO:0000256" key="3">
    <source>
        <dbReference type="SAM" id="MobiDB-lite"/>
    </source>
</evidence>
<dbReference type="Gene3D" id="3.40.50.1100">
    <property type="match status" value="1"/>
</dbReference>
<organism evidence="5 6">
    <name type="scientific">Ricinus communis</name>
    <name type="common">Castor bean</name>
    <dbReference type="NCBI Taxonomy" id="3988"/>
    <lineage>
        <taxon>Eukaryota</taxon>
        <taxon>Viridiplantae</taxon>
        <taxon>Streptophyta</taxon>
        <taxon>Embryophyta</taxon>
        <taxon>Tracheophyta</taxon>
        <taxon>Spermatophyta</taxon>
        <taxon>Magnoliopsida</taxon>
        <taxon>eudicotyledons</taxon>
        <taxon>Gunneridae</taxon>
        <taxon>Pentapetalae</taxon>
        <taxon>rosids</taxon>
        <taxon>fabids</taxon>
        <taxon>Malpighiales</taxon>
        <taxon>Euphorbiaceae</taxon>
        <taxon>Acalyphoideae</taxon>
        <taxon>Acalypheae</taxon>
        <taxon>Ricinus</taxon>
    </lineage>
</organism>
<evidence type="ECO:0000313" key="6">
    <source>
        <dbReference type="Proteomes" id="UP000008311"/>
    </source>
</evidence>
<dbReference type="SUPFAM" id="SSF53686">
    <property type="entry name" value="Tryptophan synthase beta subunit-like PLP-dependent enzymes"/>
    <property type="match status" value="1"/>
</dbReference>
<dbReference type="PANTHER" id="PTHR42690:SF1">
    <property type="entry name" value="THREONINE SYNTHASE-LIKE 2"/>
    <property type="match status" value="1"/>
</dbReference>
<dbReference type="eggNOG" id="KOG2616">
    <property type="taxonomic scope" value="Eukaryota"/>
</dbReference>
<accession>B9T9R8</accession>
<gene>
    <name evidence="5" type="ORF">RCOM_0401670</name>
</gene>